<comment type="caution">
    <text evidence="2">The sequence shown here is derived from an EMBL/GenBank/DDBJ whole genome shotgun (WGS) entry which is preliminary data.</text>
</comment>
<evidence type="ECO:0000313" key="3">
    <source>
        <dbReference type="EMBL" id="TGD38792.1"/>
    </source>
</evidence>
<sequence>MDTPDDLTMPLLLSAAFDSLVDAVQARLDGEGFPGIRATHGFAMQAIGDGCTGVELGQRLHVSKQAAAQTAKALETMGLVDRHGDALDRRARIIRPTARGREMLRRSASAFEDEVKRWRTIAGNDRVDVLLSTLDGITRSA</sequence>
<evidence type="ECO:0000313" key="2">
    <source>
        <dbReference type="EMBL" id="PCC48424.1"/>
    </source>
</evidence>
<dbReference type="EMBL" id="RHFF01000008">
    <property type="protein sequence ID" value="TGD38792.1"/>
    <property type="molecule type" value="Genomic_DNA"/>
</dbReference>
<reference evidence="3 5" key="2">
    <citation type="submission" date="2018-10" db="EMBL/GenBank/DDBJ databases">
        <title>Brevibacterium genomes from Austrain hard cheese rinds.</title>
        <authorList>
            <person name="Anast J.M."/>
            <person name="Dzieciol M."/>
            <person name="Schultz D.L."/>
            <person name="Mann E."/>
            <person name="Wagner M."/>
            <person name="Schmitz-Esser S."/>
        </authorList>
    </citation>
    <scope>NUCLEOTIDE SEQUENCE [LARGE SCALE GENOMIC DNA]</scope>
    <source>
        <strain evidence="3 5">L261</strain>
    </source>
</reference>
<evidence type="ECO:0000313" key="4">
    <source>
        <dbReference type="Proteomes" id="UP000217564"/>
    </source>
</evidence>
<reference evidence="2 4" key="1">
    <citation type="journal article" date="2017" name="Elife">
        <title>Extensive horizontal gene transfer in cheese-associated bacteria.</title>
        <authorList>
            <person name="Bonham K.S."/>
            <person name="Wolfe B.E."/>
            <person name="Dutton R.J."/>
        </authorList>
    </citation>
    <scope>NUCLEOTIDE SEQUENCE [LARGE SCALE GENOMIC DNA]</scope>
    <source>
        <strain evidence="2 4">947_7</strain>
    </source>
</reference>
<dbReference type="RefSeq" id="WP_096161550.1">
    <property type="nucleotide sequence ID" value="NZ_JABUXY010000001.1"/>
</dbReference>
<dbReference type="SUPFAM" id="SSF46785">
    <property type="entry name" value="Winged helix' DNA-binding domain"/>
    <property type="match status" value="1"/>
</dbReference>
<evidence type="ECO:0000313" key="5">
    <source>
        <dbReference type="Proteomes" id="UP000297736"/>
    </source>
</evidence>
<dbReference type="Proteomes" id="UP000217564">
    <property type="component" value="Unassembled WGS sequence"/>
</dbReference>
<organism evidence="2 4">
    <name type="scientific">Brevibacterium aurantiacum</name>
    <dbReference type="NCBI Taxonomy" id="273384"/>
    <lineage>
        <taxon>Bacteria</taxon>
        <taxon>Bacillati</taxon>
        <taxon>Actinomycetota</taxon>
        <taxon>Actinomycetes</taxon>
        <taxon>Micrococcales</taxon>
        <taxon>Brevibacteriaceae</taxon>
        <taxon>Brevibacterium</taxon>
    </lineage>
</organism>
<dbReference type="Gene3D" id="1.10.10.10">
    <property type="entry name" value="Winged helix-like DNA-binding domain superfamily/Winged helix DNA-binding domain"/>
    <property type="match status" value="1"/>
</dbReference>
<proteinExistence type="predicted"/>
<dbReference type="GO" id="GO:0006950">
    <property type="term" value="P:response to stress"/>
    <property type="evidence" value="ECO:0007669"/>
    <property type="project" value="TreeGrafter"/>
</dbReference>
<dbReference type="SMART" id="SM00347">
    <property type="entry name" value="HTH_MARR"/>
    <property type="match status" value="1"/>
</dbReference>
<feature type="domain" description="HTH marR-type" evidence="1">
    <location>
        <begin position="26"/>
        <end position="126"/>
    </location>
</feature>
<name>A0A2A3ZA84_BREAU</name>
<dbReference type="GO" id="GO:0003700">
    <property type="term" value="F:DNA-binding transcription factor activity"/>
    <property type="evidence" value="ECO:0007669"/>
    <property type="project" value="InterPro"/>
</dbReference>
<dbReference type="PANTHER" id="PTHR33164">
    <property type="entry name" value="TRANSCRIPTIONAL REGULATOR, MARR FAMILY"/>
    <property type="match status" value="1"/>
</dbReference>
<dbReference type="EMBL" id="NRGP01000002">
    <property type="protein sequence ID" value="PCC48424.1"/>
    <property type="molecule type" value="Genomic_DNA"/>
</dbReference>
<dbReference type="AlphaFoldDB" id="A0A2A3ZA84"/>
<dbReference type="InterPro" id="IPR036388">
    <property type="entry name" value="WH-like_DNA-bd_sf"/>
</dbReference>
<evidence type="ECO:0000259" key="1">
    <source>
        <dbReference type="SMART" id="SM00347"/>
    </source>
</evidence>
<accession>A0A2A3ZA84</accession>
<dbReference type="InterPro" id="IPR000835">
    <property type="entry name" value="HTH_MarR-typ"/>
</dbReference>
<dbReference type="InterPro" id="IPR036390">
    <property type="entry name" value="WH_DNA-bd_sf"/>
</dbReference>
<dbReference type="Pfam" id="PF12802">
    <property type="entry name" value="MarR_2"/>
    <property type="match status" value="1"/>
</dbReference>
<dbReference type="Proteomes" id="UP000297736">
    <property type="component" value="Unassembled WGS sequence"/>
</dbReference>
<dbReference type="InterPro" id="IPR039422">
    <property type="entry name" value="MarR/SlyA-like"/>
</dbReference>
<gene>
    <name evidence="2" type="ORF">CIK64_01685</name>
    <name evidence="3" type="ORF">EB834_09540</name>
</gene>
<protein>
    <submittedName>
        <fullName evidence="3">MarR family transcriptional regulator</fullName>
    </submittedName>
</protein>
<dbReference type="PANTHER" id="PTHR33164:SF99">
    <property type="entry name" value="MARR FAMILY REGULATORY PROTEIN"/>
    <property type="match status" value="1"/>
</dbReference>